<keyword evidence="1" id="KW-0812">Transmembrane</keyword>
<dbReference type="InterPro" id="IPR038750">
    <property type="entry name" value="YczE/YyaS-like"/>
</dbReference>
<sequence length="218" mass="24058">MEKKVLASELALAMGVMCNAIAVSLMIKSELGVSTLSSVPVVLNEMFAHVTIGSWNFAFQVVLVLVMALITRKFLGYVFSIVLALLFGYLLDFFELLFSGIAANIPLRIVFFFAGFFLLALGISLMLNCRLPALPFDLFVREMSEHFGLSVKQMKTGFDVACVVLSVVFSVLFLEGIAGVGLGTVFAMLFTGTVTQHFAERLNRRFIFQKMLTPKEQA</sequence>
<name>A0A143YFX1_9LACT</name>
<keyword evidence="1" id="KW-1133">Transmembrane helix</keyword>
<feature type="transmembrane region" description="Helical" evidence="1">
    <location>
        <begin position="77"/>
        <end position="103"/>
    </location>
</feature>
<dbReference type="EMBL" id="FNYT01000002">
    <property type="protein sequence ID" value="SEI66715.1"/>
    <property type="molecule type" value="Genomic_DNA"/>
</dbReference>
<dbReference type="STRING" id="640938.TR210_650"/>
<feature type="transmembrane region" description="Helical" evidence="1">
    <location>
        <begin position="47"/>
        <end position="70"/>
    </location>
</feature>
<feature type="transmembrane region" description="Helical" evidence="1">
    <location>
        <begin position="156"/>
        <end position="174"/>
    </location>
</feature>
<protein>
    <submittedName>
        <fullName evidence="3">Uncharacterized membrane protein YczE</fullName>
    </submittedName>
</protein>
<feature type="transmembrane region" description="Helical" evidence="1">
    <location>
        <begin position="7"/>
        <end position="27"/>
    </location>
</feature>
<dbReference type="Pfam" id="PF19700">
    <property type="entry name" value="DUF6198"/>
    <property type="match status" value="1"/>
</dbReference>
<proteinExistence type="predicted"/>
<dbReference type="PANTHER" id="PTHR40078">
    <property type="entry name" value="INTEGRAL MEMBRANE PROTEIN-RELATED"/>
    <property type="match status" value="1"/>
</dbReference>
<evidence type="ECO:0000256" key="1">
    <source>
        <dbReference type="SAM" id="Phobius"/>
    </source>
</evidence>
<accession>A0A143YFX1</accession>
<dbReference type="RefSeq" id="WP_068621510.1">
    <property type="nucleotide sequence ID" value="NZ_FJNB01000003.1"/>
</dbReference>
<reference evidence="2 4" key="1">
    <citation type="submission" date="2016-02" db="EMBL/GenBank/DDBJ databases">
        <authorList>
            <person name="Wen L."/>
            <person name="He K."/>
            <person name="Yang H."/>
        </authorList>
    </citation>
    <scope>NUCLEOTIDE SEQUENCE [LARGE SCALE GENOMIC DNA]</scope>
    <source>
        <strain evidence="2">Trichococcus_R210</strain>
    </source>
</reference>
<evidence type="ECO:0000313" key="4">
    <source>
        <dbReference type="Proteomes" id="UP000076878"/>
    </source>
</evidence>
<keyword evidence="5" id="KW-1185">Reference proteome</keyword>
<keyword evidence="1" id="KW-0472">Membrane</keyword>
<evidence type="ECO:0000313" key="3">
    <source>
        <dbReference type="EMBL" id="SEI66715.1"/>
    </source>
</evidence>
<dbReference type="Proteomes" id="UP000199280">
    <property type="component" value="Unassembled WGS sequence"/>
</dbReference>
<reference evidence="3 5" key="2">
    <citation type="submission" date="2016-10" db="EMBL/GenBank/DDBJ databases">
        <authorList>
            <person name="Varghese N."/>
            <person name="Submissions S."/>
        </authorList>
    </citation>
    <scope>NUCLEOTIDE SEQUENCE [LARGE SCALE GENOMIC DNA]</scope>
    <source>
        <strain evidence="3 5">DSM 22150</strain>
    </source>
</reference>
<dbReference type="Proteomes" id="UP000076878">
    <property type="component" value="Unassembled WGS sequence"/>
</dbReference>
<evidence type="ECO:0000313" key="5">
    <source>
        <dbReference type="Proteomes" id="UP000199280"/>
    </source>
</evidence>
<evidence type="ECO:0000313" key="2">
    <source>
        <dbReference type="EMBL" id="CZQ87913.1"/>
    </source>
</evidence>
<dbReference type="PANTHER" id="PTHR40078:SF1">
    <property type="entry name" value="INTEGRAL MEMBRANE PROTEIN"/>
    <property type="match status" value="1"/>
</dbReference>
<organism evidence="2 4">
    <name type="scientific">Trichococcus ilyis</name>
    <dbReference type="NCBI Taxonomy" id="640938"/>
    <lineage>
        <taxon>Bacteria</taxon>
        <taxon>Bacillati</taxon>
        <taxon>Bacillota</taxon>
        <taxon>Bacilli</taxon>
        <taxon>Lactobacillales</taxon>
        <taxon>Carnobacteriaceae</taxon>
        <taxon>Trichococcus</taxon>
    </lineage>
</organism>
<dbReference type="EMBL" id="FJNB01000003">
    <property type="protein sequence ID" value="CZQ87913.1"/>
    <property type="molecule type" value="Genomic_DNA"/>
</dbReference>
<gene>
    <name evidence="3" type="ORF">SAMN05216375_102126</name>
    <name evidence="2" type="ORF">TR210_650</name>
</gene>
<dbReference type="AlphaFoldDB" id="A0A143YFX1"/>
<dbReference type="OrthoDB" id="307317at2"/>
<feature type="transmembrane region" description="Helical" evidence="1">
    <location>
        <begin position="109"/>
        <end position="127"/>
    </location>
</feature>